<dbReference type="InterPro" id="IPR017932">
    <property type="entry name" value="GATase_2_dom"/>
</dbReference>
<accession>A0A022PEA2</accession>
<dbReference type="InterPro" id="IPR006426">
    <property type="entry name" value="Asn_synth_AEB"/>
</dbReference>
<dbReference type="Pfam" id="PF13537">
    <property type="entry name" value="GATase_7"/>
    <property type="match status" value="1"/>
</dbReference>
<dbReference type="SUPFAM" id="SSF52402">
    <property type="entry name" value="Adenine nucleotide alpha hydrolases-like"/>
    <property type="match status" value="1"/>
</dbReference>
<evidence type="ECO:0000256" key="12">
    <source>
        <dbReference type="PIRSR" id="PIRSR001589-2"/>
    </source>
</evidence>
<dbReference type="Pfam" id="PF00733">
    <property type="entry name" value="Asn_synthase"/>
    <property type="match status" value="2"/>
</dbReference>
<dbReference type="Gene3D" id="3.40.50.620">
    <property type="entry name" value="HUPs"/>
    <property type="match status" value="1"/>
</dbReference>
<dbReference type="PANTHER" id="PTHR11772">
    <property type="entry name" value="ASPARAGINE SYNTHETASE"/>
    <property type="match status" value="1"/>
</dbReference>
<dbReference type="CDD" id="cd01991">
    <property type="entry name" value="Asn_synthase_B_C"/>
    <property type="match status" value="1"/>
</dbReference>
<dbReference type="Proteomes" id="UP000023464">
    <property type="component" value="Unassembled WGS sequence"/>
</dbReference>
<dbReference type="InterPro" id="IPR001962">
    <property type="entry name" value="Asn_synthase"/>
</dbReference>
<evidence type="ECO:0000256" key="5">
    <source>
        <dbReference type="ARBA" id="ARBA00022741"/>
    </source>
</evidence>
<keyword evidence="8 11" id="KW-0315">Glutamine amidotransferase</keyword>
<evidence type="ECO:0000256" key="9">
    <source>
        <dbReference type="ARBA" id="ARBA00029440"/>
    </source>
</evidence>
<dbReference type="EC" id="6.3.5.4" evidence="2"/>
<dbReference type="PIRSF" id="PIRSF001589">
    <property type="entry name" value="Asn_synthetase_glu-h"/>
    <property type="match status" value="1"/>
</dbReference>
<comment type="catalytic activity">
    <reaction evidence="10">
        <text>L-aspartate + L-glutamine + ATP + H2O = L-asparagine + L-glutamate + AMP + diphosphate + H(+)</text>
        <dbReference type="Rhea" id="RHEA:12228"/>
        <dbReference type="ChEBI" id="CHEBI:15377"/>
        <dbReference type="ChEBI" id="CHEBI:15378"/>
        <dbReference type="ChEBI" id="CHEBI:29985"/>
        <dbReference type="ChEBI" id="CHEBI:29991"/>
        <dbReference type="ChEBI" id="CHEBI:30616"/>
        <dbReference type="ChEBI" id="CHEBI:33019"/>
        <dbReference type="ChEBI" id="CHEBI:58048"/>
        <dbReference type="ChEBI" id="CHEBI:58359"/>
        <dbReference type="ChEBI" id="CHEBI:456215"/>
        <dbReference type="EC" id="6.3.5.4"/>
    </reaction>
</comment>
<dbReference type="InterPro" id="IPR033738">
    <property type="entry name" value="AsnB_N"/>
</dbReference>
<dbReference type="GO" id="GO:0006529">
    <property type="term" value="P:asparagine biosynthetic process"/>
    <property type="evidence" value="ECO:0007669"/>
    <property type="project" value="UniProtKB-KW"/>
</dbReference>
<dbReference type="RefSeq" id="WP_036781839.1">
    <property type="nucleotide sequence ID" value="NZ_CAWLTM010000048.1"/>
</dbReference>
<keyword evidence="5 12" id="KW-0547">Nucleotide-binding</keyword>
<evidence type="ECO:0000256" key="10">
    <source>
        <dbReference type="ARBA" id="ARBA00048741"/>
    </source>
</evidence>
<feature type="active site" description="For GATase activity" evidence="11">
    <location>
        <position position="2"/>
    </location>
</feature>
<keyword evidence="16" id="KW-1185">Reference proteome</keyword>
<keyword evidence="4 11" id="KW-0028">Amino-acid biosynthesis</keyword>
<dbReference type="EMBL" id="JFGV01000067">
    <property type="protein sequence ID" value="EYU13859.1"/>
    <property type="molecule type" value="Genomic_DNA"/>
</dbReference>
<dbReference type="InterPro" id="IPR014729">
    <property type="entry name" value="Rossmann-like_a/b/a_fold"/>
</dbReference>
<feature type="domain" description="Glutamine amidotransferase type-2" evidence="14">
    <location>
        <begin position="2"/>
        <end position="189"/>
    </location>
</feature>
<keyword evidence="6 12" id="KW-0067">ATP-binding</keyword>
<evidence type="ECO:0000256" key="11">
    <source>
        <dbReference type="PIRSR" id="PIRSR001589-1"/>
    </source>
</evidence>
<dbReference type="InterPro" id="IPR050795">
    <property type="entry name" value="Asn_Synthetase"/>
</dbReference>
<organism evidence="15 16">
    <name type="scientific">Photorhabdus aegyptia</name>
    <dbReference type="NCBI Taxonomy" id="2805098"/>
    <lineage>
        <taxon>Bacteria</taxon>
        <taxon>Pseudomonadati</taxon>
        <taxon>Pseudomonadota</taxon>
        <taxon>Gammaproteobacteria</taxon>
        <taxon>Enterobacterales</taxon>
        <taxon>Morganellaceae</taxon>
        <taxon>Photorhabdus</taxon>
    </lineage>
</organism>
<dbReference type="PROSITE" id="PS51278">
    <property type="entry name" value="GATASE_TYPE_2"/>
    <property type="match status" value="1"/>
</dbReference>
<evidence type="ECO:0000256" key="6">
    <source>
        <dbReference type="ARBA" id="ARBA00022840"/>
    </source>
</evidence>
<comment type="similarity">
    <text evidence="1">Belongs to the asparagine synthetase family.</text>
</comment>
<evidence type="ECO:0000259" key="14">
    <source>
        <dbReference type="PROSITE" id="PS51278"/>
    </source>
</evidence>
<evidence type="ECO:0000256" key="4">
    <source>
        <dbReference type="ARBA" id="ARBA00022605"/>
    </source>
</evidence>
<proteinExistence type="inferred from homology"/>
<evidence type="ECO:0000313" key="16">
    <source>
        <dbReference type="Proteomes" id="UP000023464"/>
    </source>
</evidence>
<dbReference type="GO" id="GO:0005829">
    <property type="term" value="C:cytosol"/>
    <property type="evidence" value="ECO:0007669"/>
    <property type="project" value="TreeGrafter"/>
</dbReference>
<dbReference type="GO" id="GO:0004066">
    <property type="term" value="F:asparagine synthase (glutamine-hydrolyzing) activity"/>
    <property type="evidence" value="ECO:0007669"/>
    <property type="project" value="UniProtKB-EC"/>
</dbReference>
<evidence type="ECO:0000256" key="7">
    <source>
        <dbReference type="ARBA" id="ARBA00022888"/>
    </source>
</evidence>
<name>A0A022PEA2_9GAMM</name>
<protein>
    <recommendedName>
        <fullName evidence="2">asparagine synthase (glutamine-hydrolyzing)</fullName>
        <ecNumber evidence="2">6.3.5.4</ecNumber>
    </recommendedName>
</protein>
<comment type="pathway">
    <text evidence="9">Amino-acid biosynthesis.</text>
</comment>
<keyword evidence="7 11" id="KW-0061">Asparagine biosynthesis</keyword>
<evidence type="ECO:0000256" key="13">
    <source>
        <dbReference type="PIRSR" id="PIRSR001589-3"/>
    </source>
</evidence>
<dbReference type="GO" id="GO:0005524">
    <property type="term" value="F:ATP binding"/>
    <property type="evidence" value="ECO:0007669"/>
    <property type="project" value="UniProtKB-KW"/>
</dbReference>
<evidence type="ECO:0000256" key="2">
    <source>
        <dbReference type="ARBA" id="ARBA00012737"/>
    </source>
</evidence>
<evidence type="ECO:0000256" key="1">
    <source>
        <dbReference type="ARBA" id="ARBA00005752"/>
    </source>
</evidence>
<dbReference type="Gene3D" id="3.60.20.10">
    <property type="entry name" value="Glutamine Phosphoribosylpyrophosphate, subunit 1, domain 1"/>
    <property type="match status" value="1"/>
</dbReference>
<dbReference type="PATRIC" id="fig|1393736.3.peg.3732"/>
<dbReference type="InterPro" id="IPR029055">
    <property type="entry name" value="Ntn_hydrolases_N"/>
</dbReference>
<dbReference type="PANTHER" id="PTHR11772:SF2">
    <property type="entry name" value="ASPARAGINE SYNTHETASE [GLUTAMINE-HYDROLYZING]"/>
    <property type="match status" value="1"/>
</dbReference>
<comment type="caution">
    <text evidence="15">The sequence shown here is derived from an EMBL/GenBank/DDBJ whole genome shotgun (WGS) entry which is preliminary data.</text>
</comment>
<keyword evidence="3 15" id="KW-0436">Ligase</keyword>
<feature type="site" description="Important for beta-aspartyl-AMP intermediate formation" evidence="13">
    <location>
        <position position="336"/>
    </location>
</feature>
<dbReference type="CDD" id="cd00712">
    <property type="entry name" value="AsnB"/>
    <property type="match status" value="1"/>
</dbReference>
<evidence type="ECO:0000256" key="8">
    <source>
        <dbReference type="ARBA" id="ARBA00022962"/>
    </source>
</evidence>
<dbReference type="AlphaFoldDB" id="A0A022PEA2"/>
<feature type="binding site" evidence="12">
    <location>
        <position position="103"/>
    </location>
    <ligand>
        <name>L-glutamine</name>
        <dbReference type="ChEBI" id="CHEBI:58359"/>
    </ligand>
</feature>
<dbReference type="SUPFAM" id="SSF56235">
    <property type="entry name" value="N-terminal nucleophile aminohydrolases (Ntn hydrolases)"/>
    <property type="match status" value="1"/>
</dbReference>
<reference evidence="15 16" key="1">
    <citation type="submission" date="2014-03" db="EMBL/GenBank/DDBJ databases">
        <title>Draft Genome of Photorhabdus luminescens BA1, an Egyptian Isolate.</title>
        <authorList>
            <person name="Ghazal S."/>
            <person name="Hurst S.G.IV."/>
            <person name="Morris K."/>
            <person name="Thomas K."/>
            <person name="Tisa L.S."/>
        </authorList>
    </citation>
    <scope>NUCLEOTIDE SEQUENCE [LARGE SCALE GENOMIC DNA]</scope>
    <source>
        <strain evidence="15 16">BA1</strain>
    </source>
</reference>
<gene>
    <name evidence="15" type="ORF">BA1DRAFT_03660</name>
</gene>
<sequence length="510" mass="58426">MCGIGGIFNTENRLIDDIENKLHTIMSKIAHRGDSSRFNEKVVRNNFAIATNRLAIVERDSAYQPISNQEHDLHLVLNGQIYNYKSLRNELIKQGYQFKNGGDAEVALIAYIRYGKSFIKKLDGMFSFILFDNKNNKFFLGRDHVGIKPLYYTQKEGSWYVASEIKSLIEFNSEIKPVEPGSIFDGFTSEKYISYDTNISASNDNFEQAKEKVYSLLDNAVKKRVDTDLPISIMFSGGIDSTIVLYLAHKYHHNVTAISFGLPGSKDIEIAQRYCSENKIKHIIYTFTQEELINNIQDAIYYGEFFEQIDAIDSNIAHFGYYIANRLGFKIALCGEGSDEIFAGYDLFKTYPDPHYLSLYRLNNLHRTDLQRVDRASMRNTVEARVPFMDSALVPYVLSLDFSYKLNNGVEKHILREAFRGKIPEYIIDRPKIRMPDGSGVKNTIIDYVKDIKCNLPKSVVDRLNAIGLTNQSALYFAEKYLSLGYPLPKERFKESGKDFSESGYFNFIS</sequence>
<evidence type="ECO:0000313" key="15">
    <source>
        <dbReference type="EMBL" id="EYU13859.1"/>
    </source>
</evidence>
<evidence type="ECO:0000256" key="3">
    <source>
        <dbReference type="ARBA" id="ARBA00022598"/>
    </source>
</evidence>